<dbReference type="PANTHER" id="PTHR23113:SF99">
    <property type="entry name" value="RASGEF DOMAIN-CONTAINING PROTEIN"/>
    <property type="match status" value="1"/>
</dbReference>
<evidence type="ECO:0000313" key="6">
    <source>
        <dbReference type="EMBL" id="KTW26273.1"/>
    </source>
</evidence>
<dbReference type="InterPro" id="IPR000651">
    <property type="entry name" value="Ras-like_Gua-exchang_fac_N"/>
</dbReference>
<dbReference type="OrthoDB" id="546434at2759"/>
<evidence type="ECO:0000256" key="1">
    <source>
        <dbReference type="ARBA" id="ARBA00022658"/>
    </source>
</evidence>
<dbReference type="Gene3D" id="1.20.870.10">
    <property type="entry name" value="Son of sevenless (SoS) protein Chain: S domain 1"/>
    <property type="match status" value="1"/>
</dbReference>
<dbReference type="Pfam" id="PF00617">
    <property type="entry name" value="RasGEF"/>
    <property type="match status" value="1"/>
</dbReference>
<dbReference type="InterPro" id="IPR001895">
    <property type="entry name" value="RASGEF_cat_dom"/>
</dbReference>
<dbReference type="EMBL" id="LFWA01000018">
    <property type="protein sequence ID" value="KTW26273.1"/>
    <property type="molecule type" value="Genomic_DNA"/>
</dbReference>
<dbReference type="AlphaFoldDB" id="A0A0W4ZD46"/>
<evidence type="ECO:0000256" key="3">
    <source>
        <dbReference type="SAM" id="MobiDB-lite"/>
    </source>
</evidence>
<evidence type="ECO:0000259" key="4">
    <source>
        <dbReference type="PROSITE" id="PS50009"/>
    </source>
</evidence>
<dbReference type="VEuPathDB" id="FungiDB:T551_03572"/>
<dbReference type="SMART" id="SM00147">
    <property type="entry name" value="RasGEF"/>
    <property type="match status" value="1"/>
</dbReference>
<accession>A0A0W4ZD46</accession>
<protein>
    <recommendedName>
        <fullName evidence="8">Ras-GEF domain-containing protein</fullName>
    </recommendedName>
</protein>
<dbReference type="InterPro" id="IPR023578">
    <property type="entry name" value="Ras_GEF_dom_sf"/>
</dbReference>
<name>A0A0W4ZD46_PNEJ7</name>
<reference evidence="7" key="1">
    <citation type="journal article" date="2016" name="Nat. Commun.">
        <title>Genome analysis of three Pneumocystis species reveals adaptation mechanisms to life exclusively in mammalian hosts.</title>
        <authorList>
            <person name="Ma L."/>
            <person name="Chen Z."/>
            <person name="Huang D.W."/>
            <person name="Kutty G."/>
            <person name="Ishihara M."/>
            <person name="Wang H."/>
            <person name="Abouelleil A."/>
            <person name="Bishop L."/>
            <person name="Davey E."/>
            <person name="Deng R."/>
            <person name="Deng X."/>
            <person name="Fan L."/>
            <person name="Fantoni G."/>
            <person name="Fitzgerald M."/>
            <person name="Gogineni E."/>
            <person name="Goldberg J.M."/>
            <person name="Handley G."/>
            <person name="Hu X."/>
            <person name="Huber C."/>
            <person name="Jiao X."/>
            <person name="Jones K."/>
            <person name="Levin J.Z."/>
            <person name="Liu Y."/>
            <person name="Macdonald P."/>
            <person name="Melnikov A."/>
            <person name="Raley C."/>
            <person name="Sassi M."/>
            <person name="Sherman B.T."/>
            <person name="Song X."/>
            <person name="Sykes S."/>
            <person name="Tran B."/>
            <person name="Walsh L."/>
            <person name="Xia Y."/>
            <person name="Yang J."/>
            <person name="Young S."/>
            <person name="Zeng Q."/>
            <person name="Zheng X."/>
            <person name="Stephens R."/>
            <person name="Nusbaum C."/>
            <person name="Birren B.W."/>
            <person name="Azadi P."/>
            <person name="Lempicki R.A."/>
            <person name="Cuomo C.A."/>
            <person name="Kovacs J.A."/>
        </authorList>
    </citation>
    <scope>NUCLEOTIDE SEQUENCE [LARGE SCALE GENOMIC DNA]</scope>
    <source>
        <strain evidence="7">RU7</strain>
    </source>
</reference>
<evidence type="ECO:0000259" key="5">
    <source>
        <dbReference type="PROSITE" id="PS50212"/>
    </source>
</evidence>
<dbReference type="Gene3D" id="1.10.840.10">
    <property type="entry name" value="Ras guanine-nucleotide exchange factors catalytic domain"/>
    <property type="match status" value="1"/>
</dbReference>
<evidence type="ECO:0000313" key="7">
    <source>
        <dbReference type="Proteomes" id="UP000053447"/>
    </source>
</evidence>
<dbReference type="RefSeq" id="XP_018227976.1">
    <property type="nucleotide sequence ID" value="XM_018375835.1"/>
</dbReference>
<feature type="domain" description="N-terminal Ras-GEF" evidence="5">
    <location>
        <begin position="361"/>
        <end position="486"/>
    </location>
</feature>
<dbReference type="Proteomes" id="UP000053447">
    <property type="component" value="Unassembled WGS sequence"/>
</dbReference>
<dbReference type="InterPro" id="IPR008937">
    <property type="entry name" value="Ras-like_GEF"/>
</dbReference>
<comment type="caution">
    <text evidence="6">The sequence shown here is derived from an EMBL/GenBank/DDBJ whole genome shotgun (WGS) entry which is preliminary data.</text>
</comment>
<proteinExistence type="predicted"/>
<dbReference type="InterPro" id="IPR036964">
    <property type="entry name" value="RASGEF_cat_dom_sf"/>
</dbReference>
<feature type="compositionally biased region" description="Basic and acidic residues" evidence="3">
    <location>
        <begin position="1"/>
        <end position="16"/>
    </location>
</feature>
<dbReference type="GeneID" id="28942090"/>
<feature type="region of interest" description="Disordered" evidence="3">
    <location>
        <begin position="1"/>
        <end position="31"/>
    </location>
</feature>
<dbReference type="PANTHER" id="PTHR23113">
    <property type="entry name" value="GUANINE NUCLEOTIDE EXCHANGE FACTOR"/>
    <property type="match status" value="1"/>
</dbReference>
<gene>
    <name evidence="6" type="ORF">T551_03572</name>
</gene>
<keyword evidence="7" id="KW-1185">Reference proteome</keyword>
<dbReference type="SUPFAM" id="SSF48366">
    <property type="entry name" value="Ras GEF"/>
    <property type="match status" value="1"/>
</dbReference>
<feature type="domain" description="Ras-GEF" evidence="4">
    <location>
        <begin position="527"/>
        <end position="789"/>
    </location>
</feature>
<dbReference type="GO" id="GO:0005085">
    <property type="term" value="F:guanyl-nucleotide exchange factor activity"/>
    <property type="evidence" value="ECO:0007669"/>
    <property type="project" value="UniProtKB-KW"/>
</dbReference>
<organism evidence="6 7">
    <name type="scientific">Pneumocystis jirovecii (strain RU7)</name>
    <name type="common">Human pneumocystis pneumonia agent</name>
    <dbReference type="NCBI Taxonomy" id="1408657"/>
    <lineage>
        <taxon>Eukaryota</taxon>
        <taxon>Fungi</taxon>
        <taxon>Dikarya</taxon>
        <taxon>Ascomycota</taxon>
        <taxon>Taphrinomycotina</taxon>
        <taxon>Pneumocystomycetes</taxon>
        <taxon>Pneumocystaceae</taxon>
        <taxon>Pneumocystis</taxon>
    </lineage>
</organism>
<dbReference type="STRING" id="1408657.A0A0W4ZD46"/>
<evidence type="ECO:0000256" key="2">
    <source>
        <dbReference type="PROSITE-ProRule" id="PRU00168"/>
    </source>
</evidence>
<dbReference type="GO" id="GO:0007264">
    <property type="term" value="P:small GTPase-mediated signal transduction"/>
    <property type="evidence" value="ECO:0007669"/>
    <property type="project" value="InterPro"/>
</dbReference>
<keyword evidence="1 2" id="KW-0344">Guanine-nucleotide releasing factor</keyword>
<dbReference type="PROSITE" id="PS50212">
    <property type="entry name" value="RASGEF_NTER"/>
    <property type="match status" value="1"/>
</dbReference>
<dbReference type="PROSITE" id="PS50009">
    <property type="entry name" value="RASGEF_CAT"/>
    <property type="match status" value="1"/>
</dbReference>
<evidence type="ECO:0008006" key="8">
    <source>
        <dbReference type="Google" id="ProtNLM"/>
    </source>
</evidence>
<sequence>MGKEKHKEKTEILEQKKHLRQQAFSRPSHGSEFYKNEKSKMSFLKGTHFRQFEDRMPLKKGISFGTEEMGSSLSTMESSKKQAFFRPYYYNKQIKKEPKNILKRSVSTGCLSNFSLPFNTISSNLVRFSSFSLPSTLYNSNIQDYSFYRHEFAHSNETLHKKSDNSKLPGKYTALPFYFPATKKMTKPGTASIVFPTISIVQAIALPSLVIRSMITEQDLYALRELWIRRQATKHGFDPNITLNRPYSISTNPSILTLPTLISPSFSEISVFESDSDGNESLLKKTSKKTRTKKRWLNFLQLRRFSHLNHSKFGLKQNSCYLIHGCCKTATEVFNLSENTVLHIQDDMGFDILVTIKDYSKRYILIAGTVDCLIAQCSLSLNKTLDHDHIELLIRSFSFFCTITQFLKIIINQFRISFHNLNGKVMRSRISSVLTKWLAIQPEDICRNNIAYGILCMFIEEMKFCGCFFEAEQCESILKAQLAFLESRKAFYKCNFHLNFQRELASFYQFSKGKSKLIGNLPLIFLNPFTVAKYLAIMDYILSRDAVDFATIKLYWHKRETLDTRRKKLVDKIDRFVRRTAMLAHWIAVEILQQNSPEKRAKTICWFIDIAKNLYNLNDFHSTIVITKVLVDPPIKTLHQTWASVPSSYIVFMDTLKNLSCNSDGMMAYRKILTQSKSTTIPYFTLYLEDMSSITDLPTYISSVVPKDSNEKHFLANISVFPSLASLIPRNVDPELINLEKFRAFFKKVNSFLKYLSEPYSFYVELDRNSYGLQLYPMFSPISTSSHNTPTGSLNYISEIIDKALLYAWTLSGTDTVANGENRQVLVLTKLLKMTKEGY</sequence>